<dbReference type="EMBL" id="LGFT01000019">
    <property type="protein sequence ID" value="KUK44661.1"/>
    <property type="molecule type" value="Genomic_DNA"/>
</dbReference>
<keyword evidence="1" id="KW-1133">Transmembrane helix</keyword>
<feature type="transmembrane region" description="Helical" evidence="1">
    <location>
        <begin position="117"/>
        <end position="141"/>
    </location>
</feature>
<dbReference type="AlphaFoldDB" id="A0A117MCH9"/>
<keyword evidence="1" id="KW-1003">Cell membrane</keyword>
<dbReference type="HAMAP" id="MF_02088">
    <property type="entry name" value="Q_prec_transport"/>
    <property type="match status" value="1"/>
</dbReference>
<dbReference type="PATRIC" id="fig|301375.6.peg.2418"/>
<dbReference type="PANTHER" id="PTHR34300">
    <property type="entry name" value="QUEUOSINE PRECURSOR TRANSPORTER-RELATED"/>
    <property type="match status" value="1"/>
</dbReference>
<keyword evidence="1" id="KW-0812">Transmembrane</keyword>
<dbReference type="Pfam" id="PF02592">
    <property type="entry name" value="Vut_1"/>
    <property type="match status" value="1"/>
</dbReference>
<feature type="transmembrane region" description="Helical" evidence="1">
    <location>
        <begin position="56"/>
        <end position="78"/>
    </location>
</feature>
<dbReference type="Proteomes" id="UP000053961">
    <property type="component" value="Unassembled WGS sequence"/>
</dbReference>
<dbReference type="NCBIfam" id="TIGR00697">
    <property type="entry name" value="queuosine precursor transporter"/>
    <property type="match status" value="1"/>
</dbReference>
<comment type="function">
    <text evidence="1">Involved in the import of queuosine (Q) precursors, required for Q precursor salvage.</text>
</comment>
<dbReference type="GO" id="GO:0022857">
    <property type="term" value="F:transmembrane transporter activity"/>
    <property type="evidence" value="ECO:0007669"/>
    <property type="project" value="UniProtKB-UniRule"/>
</dbReference>
<evidence type="ECO:0000313" key="4">
    <source>
        <dbReference type="Proteomes" id="UP000053961"/>
    </source>
</evidence>
<evidence type="ECO:0000313" key="3">
    <source>
        <dbReference type="EMBL" id="KUK96551.1"/>
    </source>
</evidence>
<protein>
    <recommendedName>
        <fullName evidence="1">Probable queuosine precursor transporter</fullName>
        <shortName evidence="1">Q precursor transporter</shortName>
    </recommendedName>
</protein>
<evidence type="ECO:0000313" key="2">
    <source>
        <dbReference type="EMBL" id="KUK44661.1"/>
    </source>
</evidence>
<gene>
    <name evidence="2" type="ORF">XD72_0964</name>
    <name evidence="3" type="ORF">XE07_1019</name>
</gene>
<feature type="transmembrane region" description="Helical" evidence="1">
    <location>
        <begin position="162"/>
        <end position="190"/>
    </location>
</feature>
<name>A0A117MCH9_9EURY</name>
<dbReference type="GO" id="GO:0005886">
    <property type="term" value="C:plasma membrane"/>
    <property type="evidence" value="ECO:0007669"/>
    <property type="project" value="UniProtKB-SubCell"/>
</dbReference>
<feature type="transmembrane region" description="Helical" evidence="1">
    <location>
        <begin position="202"/>
        <end position="224"/>
    </location>
</feature>
<keyword evidence="1" id="KW-0813">Transport</keyword>
<proteinExistence type="inferred from homology"/>
<evidence type="ECO:0000313" key="5">
    <source>
        <dbReference type="Proteomes" id="UP000057043"/>
    </source>
</evidence>
<keyword evidence="1" id="KW-0472">Membrane</keyword>
<accession>A0A117MCH9</accession>
<feature type="transmembrane region" description="Helical" evidence="1">
    <location>
        <begin position="6"/>
        <end position="23"/>
    </location>
</feature>
<feature type="transmembrane region" description="Helical" evidence="1">
    <location>
        <begin position="85"/>
        <end position="105"/>
    </location>
</feature>
<sequence length="228" mass="24709">MDPIPIFWAAATLAIVTSCAALATRYGVEIAVGVFTALTVLANLIAAKTIALGPFIAPAAVLVYASTFLMTDILSELFGKEKARLAVWTGFLANLVMLVSILIAVRWSASPVMDPELAASFDAIFGFAPRVIAASMFAYLVSQHHDVWAYGFWRDKTDGRHLWLRNNASTMASQAIDTVIFISLAFYAVLPNSVLVQMMVGQYVIKLLIAALDTPFMYLAVAAARKAR</sequence>
<dbReference type="EMBL" id="LGHB01000011">
    <property type="protein sequence ID" value="KUK96551.1"/>
    <property type="molecule type" value="Genomic_DNA"/>
</dbReference>
<comment type="subcellular location">
    <subcellularLocation>
        <location evidence="1">Cell membrane</location>
        <topology evidence="1">Multi-pass membrane protein</topology>
    </subcellularLocation>
</comment>
<dbReference type="InterPro" id="IPR003744">
    <property type="entry name" value="YhhQ"/>
</dbReference>
<dbReference type="Proteomes" id="UP000057043">
    <property type="component" value="Unassembled WGS sequence"/>
</dbReference>
<reference evidence="3" key="1">
    <citation type="journal article" date="2015" name="MBio">
        <title>Genome-resolved metagenomic analysis reveals roles for candidate phyla and other microbial community members in biogeochemical transformations in oil reservoirs.</title>
        <authorList>
            <person name="Hu P."/>
            <person name="Tom L."/>
            <person name="Singh A."/>
            <person name="Thomas B.C."/>
            <person name="Baker B.J."/>
            <person name="Piceno Y.M."/>
            <person name="Andersen G.L."/>
            <person name="Banfield J.F."/>
        </authorList>
    </citation>
    <scope>NUCLEOTIDE SEQUENCE [LARGE SCALE GENOMIC DNA]</scope>
    <source>
        <strain evidence="3">56_747</strain>
    </source>
</reference>
<feature type="transmembrane region" description="Helical" evidence="1">
    <location>
        <begin position="30"/>
        <end position="50"/>
    </location>
</feature>
<reference evidence="4 5" key="2">
    <citation type="journal article" date="2015" name="MBio">
        <title>Genome-Resolved Metagenomic Analysis Reveals Roles for Candidate Phyla and Other Microbial Community Members in Biogeochemical Transformations in Oil Reservoirs.</title>
        <authorList>
            <person name="Hu P."/>
            <person name="Tom L."/>
            <person name="Singh A."/>
            <person name="Thomas B.C."/>
            <person name="Baker B.J."/>
            <person name="Piceno Y.M."/>
            <person name="Andersen G.L."/>
            <person name="Banfield J.F."/>
        </authorList>
    </citation>
    <scope>NUCLEOTIDE SEQUENCE [LARGE SCALE GENOMIC DNA]</scope>
    <source>
        <strain evidence="2">57_489</strain>
    </source>
</reference>
<comment type="caution">
    <text evidence="3">The sequence shown here is derived from an EMBL/GenBank/DDBJ whole genome shotgun (WGS) entry which is preliminary data.</text>
</comment>
<organism evidence="3 4">
    <name type="scientific">Methanothrix harundinacea</name>
    <dbReference type="NCBI Taxonomy" id="301375"/>
    <lineage>
        <taxon>Archaea</taxon>
        <taxon>Methanobacteriati</taxon>
        <taxon>Methanobacteriota</taxon>
        <taxon>Stenosarchaea group</taxon>
        <taxon>Methanomicrobia</taxon>
        <taxon>Methanotrichales</taxon>
        <taxon>Methanotrichaceae</taxon>
        <taxon>Methanothrix</taxon>
    </lineage>
</organism>
<comment type="similarity">
    <text evidence="1">Belongs to the vitamin uptake transporter (VUT/ECF) (TC 2.A.88) family. Q precursor transporter subfamily.</text>
</comment>
<evidence type="ECO:0000256" key="1">
    <source>
        <dbReference type="HAMAP-Rule" id="MF_02088"/>
    </source>
</evidence>
<dbReference type="PANTHER" id="PTHR34300:SF2">
    <property type="entry name" value="QUEUOSINE PRECURSOR TRANSPORTER-RELATED"/>
    <property type="match status" value="1"/>
</dbReference>